<organism evidence="1">
    <name type="scientific">Ixodes ricinus</name>
    <name type="common">Common tick</name>
    <name type="synonym">Acarus ricinus</name>
    <dbReference type="NCBI Taxonomy" id="34613"/>
    <lineage>
        <taxon>Eukaryota</taxon>
        <taxon>Metazoa</taxon>
        <taxon>Ecdysozoa</taxon>
        <taxon>Arthropoda</taxon>
        <taxon>Chelicerata</taxon>
        <taxon>Arachnida</taxon>
        <taxon>Acari</taxon>
        <taxon>Parasitiformes</taxon>
        <taxon>Ixodida</taxon>
        <taxon>Ixodoidea</taxon>
        <taxon>Ixodidae</taxon>
        <taxon>Ixodinae</taxon>
        <taxon>Ixodes</taxon>
    </lineage>
</organism>
<name>A0A6B0UTM9_IXORI</name>
<dbReference type="AntiFam" id="ANF00025">
    <property type="entry name" value="Antisense to 23S rRNA"/>
</dbReference>
<protein>
    <submittedName>
        <fullName evidence="1">Uncharacterized protein</fullName>
    </submittedName>
</protein>
<evidence type="ECO:0000313" key="1">
    <source>
        <dbReference type="EMBL" id="MXU93150.1"/>
    </source>
</evidence>
<sequence length="142" mass="16162">MNYWERLACYPRGNFYPLSDGLSTQHRRITKPNFRSCSTCMSRSQAPFYLCALHMISIHIEGTFGRLRYFLGGDRPSQTTHQKLSLDQIMVSKLEFQYSKGGIPMVTPCLLASAYQRLPPMLYKLNQNSISSCSKAPRGLSV</sequence>
<dbReference type="AlphaFoldDB" id="A0A6B0UTM9"/>
<dbReference type="AntiFam" id="ANF00035">
    <property type="entry name" value="Antisense to 23S rRNA"/>
</dbReference>
<proteinExistence type="predicted"/>
<dbReference type="EMBL" id="GIFC01011067">
    <property type="protein sequence ID" value="MXU93150.1"/>
    <property type="molecule type" value="Transcribed_RNA"/>
</dbReference>
<reference evidence="1" key="1">
    <citation type="submission" date="2019-12" db="EMBL/GenBank/DDBJ databases">
        <title>An insight into the sialome of adult female Ixodes ricinus ticks feeding for 6 days.</title>
        <authorList>
            <person name="Perner J."/>
            <person name="Ribeiro J.M.C."/>
        </authorList>
    </citation>
    <scope>NUCLEOTIDE SEQUENCE</scope>
    <source>
        <strain evidence="1">Semi-engorged</strain>
        <tissue evidence="1">Salivary glands</tissue>
    </source>
</reference>
<accession>A0A6B0UTM9</accession>